<dbReference type="EMBL" id="AP026867">
    <property type="protein sequence ID" value="BDS09578.1"/>
    <property type="molecule type" value="Genomic_DNA"/>
</dbReference>
<name>A0A915Y9K8_9BACT</name>
<dbReference type="KEGG" id="aup:AsAng_0002820"/>
<organism evidence="1 2">
    <name type="scientific">Aureispira anguillae</name>
    <dbReference type="NCBI Taxonomy" id="2864201"/>
    <lineage>
        <taxon>Bacteria</taxon>
        <taxon>Pseudomonadati</taxon>
        <taxon>Bacteroidota</taxon>
        <taxon>Saprospiria</taxon>
        <taxon>Saprospirales</taxon>
        <taxon>Saprospiraceae</taxon>
        <taxon>Aureispira</taxon>
    </lineage>
</organism>
<gene>
    <name evidence="1" type="ORF">AsAng_0002820</name>
</gene>
<keyword evidence="2" id="KW-1185">Reference proteome</keyword>
<proteinExistence type="predicted"/>
<dbReference type="AlphaFoldDB" id="A0A915Y9K8"/>
<protein>
    <submittedName>
        <fullName evidence="1">Uncharacterized protein</fullName>
    </submittedName>
</protein>
<reference evidence="1" key="1">
    <citation type="submission" date="2022-09" db="EMBL/GenBank/DDBJ databases">
        <title>Aureispira anguillicida sp. nov., isolated from Leptocephalus of Japanese eel Anguilla japonica.</title>
        <authorList>
            <person name="Yuasa K."/>
            <person name="Mekata T."/>
            <person name="Ikunari K."/>
        </authorList>
    </citation>
    <scope>NUCLEOTIDE SEQUENCE</scope>
    <source>
        <strain evidence="1">EL160426</strain>
    </source>
</reference>
<dbReference type="RefSeq" id="WP_264790953.1">
    <property type="nucleotide sequence ID" value="NZ_AP026867.1"/>
</dbReference>
<evidence type="ECO:0000313" key="1">
    <source>
        <dbReference type="EMBL" id="BDS09578.1"/>
    </source>
</evidence>
<accession>A0A915Y9K8</accession>
<evidence type="ECO:0000313" key="2">
    <source>
        <dbReference type="Proteomes" id="UP001060919"/>
    </source>
</evidence>
<sequence>MSCFESSTFLKNPEIMNQDFLIQACEQLGWKYKVKDGVLKVYNAKQGAHLHGEPALIVKNNTITHNSFYMKNGKELVAQLQSEFYQINVSYAKETIISEFESVGFMLKNDNDFEPNEKEVDSFFMVAYSKLENEDEPYVEIRFTILYDGTIVSDSNYIPSDIHELADEAMEKIDEAFGSKRREGEEIIRKEVPIEYQHKSYCTNNKIKAKN</sequence>
<dbReference type="Proteomes" id="UP001060919">
    <property type="component" value="Chromosome"/>
</dbReference>